<evidence type="ECO:0000259" key="6">
    <source>
        <dbReference type="PROSITE" id="PS51736"/>
    </source>
</evidence>
<keyword evidence="3" id="KW-0233">DNA recombination</keyword>
<dbReference type="InterPro" id="IPR050639">
    <property type="entry name" value="SSR_resolvase"/>
</dbReference>
<proteinExistence type="predicted"/>
<dbReference type="EMBL" id="CP015588">
    <property type="protein sequence ID" value="APY85453.1"/>
    <property type="molecule type" value="Genomic_DNA"/>
</dbReference>
<feature type="compositionally biased region" description="Basic residues" evidence="5">
    <location>
        <begin position="670"/>
        <end position="682"/>
    </location>
</feature>
<dbReference type="Pfam" id="PF00239">
    <property type="entry name" value="Resolvase"/>
    <property type="match status" value="1"/>
</dbReference>
<dbReference type="SUPFAM" id="SSF53041">
    <property type="entry name" value="Resolvase-like"/>
    <property type="match status" value="1"/>
</dbReference>
<dbReference type="Proteomes" id="UP000187191">
    <property type="component" value="Chromosome"/>
</dbReference>
<sequence>MGKALTRAVDTALRTTGTATLRAVDYLRVSTEEQVDGYGIAYTGKKTVRHIQKKGWEHVGTYADEGFSGSLEADDRPDLRRLMKDARKTPRPFDMVVVNEGRGIGRTGRAFWKWVWDLEDLGVYVAVVKKDYDNSTPAGRSQMRKDADYAEEERELIRERTQGGIQEKAEDGLYPGGMVPFGWDVAERGKKGVSHYVVHKEEAATLRRAREVFLERRSWEETALLLNSEKRLTRSGNGWTAKNIRCRLLGDAALESHVIWRGHNAQRDQDGNPIYGETVVIDLPSIFTDEEVQELKCAMASRPPSTKTRSRTYLLTGLMTSPCGKTYEGHQHRPTEVIYRCKGRHESYAGAGDRCTCPYLEATSIEKQVWKDVIATLGDADRMKAMAQDWLNATSHKRIDYTKRISELDQRIAETEDLIDITAATAAKRALRRGLTREEAEEAAERAAKPHEDELAGLEKLRHEAEAWQREAAEAGHWLQNLERLAEVAGRNLQDVEPAEKAELLRMMKTRAEVLRCAPRRKGVACAVREWFVAADRGVPVLTDDAWERIAPLMGGPRCTIDRRVMFEALLEKAISGARYKELTPKFGVDWKTLQTQANRWLSRGVWAEAMKLLADVESVPAWRPGPVEIKVTFAPLAIESRVGVEERDGWPPGSPRRTPCARRSPAGPRRARRSARAPRTP</sequence>
<dbReference type="PROSITE" id="PS00397">
    <property type="entry name" value="RECOMBINASES_1"/>
    <property type="match status" value="1"/>
</dbReference>
<feature type="region of interest" description="Disordered" evidence="5">
    <location>
        <begin position="645"/>
        <end position="682"/>
    </location>
</feature>
<dbReference type="InterPro" id="IPR036162">
    <property type="entry name" value="Resolvase-like_N_sf"/>
</dbReference>
<evidence type="ECO:0000256" key="3">
    <source>
        <dbReference type="ARBA" id="ARBA00023172"/>
    </source>
</evidence>
<keyword evidence="2" id="KW-0238">DNA-binding</keyword>
<evidence type="ECO:0000256" key="1">
    <source>
        <dbReference type="ARBA" id="ARBA00022908"/>
    </source>
</evidence>
<dbReference type="InterPro" id="IPR006118">
    <property type="entry name" value="Recombinase_CS"/>
</dbReference>
<feature type="active site" description="O-(5'-phospho-DNA)-serine intermediate" evidence="4">
    <location>
        <position position="30"/>
    </location>
</feature>
<dbReference type="InterPro" id="IPR025161">
    <property type="entry name" value="IS402-like_dom"/>
</dbReference>
<dbReference type="Pfam" id="PF13340">
    <property type="entry name" value="DUF4096"/>
    <property type="match status" value="1"/>
</dbReference>
<evidence type="ECO:0000256" key="4">
    <source>
        <dbReference type="PROSITE-ProRule" id="PRU10137"/>
    </source>
</evidence>
<feature type="domain" description="Resolvase/invertase-type recombinase catalytic" evidence="6">
    <location>
        <begin position="22"/>
        <end position="172"/>
    </location>
</feature>
<dbReference type="PANTHER" id="PTHR30461">
    <property type="entry name" value="DNA-INVERTASE FROM LAMBDOID PROPHAGE"/>
    <property type="match status" value="1"/>
</dbReference>
<evidence type="ECO:0000313" key="7">
    <source>
        <dbReference type="EMBL" id="APY85453.1"/>
    </source>
</evidence>
<organism evidence="7 8">
    <name type="scientific">Streptomyces alfalfae</name>
    <dbReference type="NCBI Taxonomy" id="1642299"/>
    <lineage>
        <taxon>Bacteria</taxon>
        <taxon>Bacillati</taxon>
        <taxon>Actinomycetota</taxon>
        <taxon>Actinomycetes</taxon>
        <taxon>Kitasatosporales</taxon>
        <taxon>Streptomycetaceae</taxon>
        <taxon>Streptomyces</taxon>
    </lineage>
</organism>
<keyword evidence="8" id="KW-1185">Reference proteome</keyword>
<dbReference type="SMART" id="SM00857">
    <property type="entry name" value="Resolvase"/>
    <property type="match status" value="1"/>
</dbReference>
<dbReference type="PANTHER" id="PTHR30461:SF2">
    <property type="entry name" value="SERINE RECOMBINASE PINE-RELATED"/>
    <property type="match status" value="1"/>
</dbReference>
<dbReference type="InterPro" id="IPR025827">
    <property type="entry name" value="Zn_ribbon_recom_dom"/>
</dbReference>
<protein>
    <submittedName>
        <fullName evidence="7">DNA recombinase</fullName>
    </submittedName>
</protein>
<evidence type="ECO:0000256" key="2">
    <source>
        <dbReference type="ARBA" id="ARBA00023125"/>
    </source>
</evidence>
<dbReference type="Pfam" id="PF13408">
    <property type="entry name" value="Zn_ribbon_recom"/>
    <property type="match status" value="1"/>
</dbReference>
<accession>A0ABM6GPY5</accession>
<dbReference type="Gene3D" id="3.40.50.1390">
    <property type="entry name" value="Resolvase, N-terminal catalytic domain"/>
    <property type="match status" value="1"/>
</dbReference>
<dbReference type="Gene3D" id="3.90.1750.20">
    <property type="entry name" value="Putative Large Serine Recombinase, Chain B, Domain 2"/>
    <property type="match status" value="1"/>
</dbReference>
<evidence type="ECO:0000256" key="5">
    <source>
        <dbReference type="SAM" id="MobiDB-lite"/>
    </source>
</evidence>
<dbReference type="InterPro" id="IPR038109">
    <property type="entry name" value="DNA_bind_recomb_sf"/>
</dbReference>
<keyword evidence="1" id="KW-0229">DNA integration</keyword>
<dbReference type="InterPro" id="IPR006119">
    <property type="entry name" value="Resolv_N"/>
</dbReference>
<dbReference type="PROSITE" id="PS51736">
    <property type="entry name" value="RECOMBINASES_3"/>
    <property type="match status" value="1"/>
</dbReference>
<reference evidence="7 8" key="1">
    <citation type="submission" date="2016-05" db="EMBL/GenBank/DDBJ databases">
        <authorList>
            <person name="Gu J."/>
        </authorList>
    </citation>
    <scope>NUCLEOTIDE SEQUENCE [LARGE SCALE GENOMIC DNA]</scope>
    <source>
        <strain evidence="7 8">ACCC40021</strain>
    </source>
</reference>
<gene>
    <name evidence="7" type="ORF">A7J05_06740</name>
</gene>
<dbReference type="CDD" id="cd00338">
    <property type="entry name" value="Ser_Recombinase"/>
    <property type="match status" value="1"/>
</dbReference>
<name>A0ABM6GPY5_9ACTN</name>
<evidence type="ECO:0000313" key="8">
    <source>
        <dbReference type="Proteomes" id="UP000187191"/>
    </source>
</evidence>